<dbReference type="Proteomes" id="UP001610335">
    <property type="component" value="Unassembled WGS sequence"/>
</dbReference>
<comment type="caution">
    <text evidence="1">The sequence shown here is derived from an EMBL/GenBank/DDBJ whole genome shotgun (WGS) entry which is preliminary data.</text>
</comment>
<organism evidence="1 2">
    <name type="scientific">Aspergillus cavernicola</name>
    <dbReference type="NCBI Taxonomy" id="176166"/>
    <lineage>
        <taxon>Eukaryota</taxon>
        <taxon>Fungi</taxon>
        <taxon>Dikarya</taxon>
        <taxon>Ascomycota</taxon>
        <taxon>Pezizomycotina</taxon>
        <taxon>Eurotiomycetes</taxon>
        <taxon>Eurotiomycetidae</taxon>
        <taxon>Eurotiales</taxon>
        <taxon>Aspergillaceae</taxon>
        <taxon>Aspergillus</taxon>
        <taxon>Aspergillus subgen. Nidulantes</taxon>
    </lineage>
</organism>
<dbReference type="EMBL" id="JBFXLS010000014">
    <property type="protein sequence ID" value="KAL2830075.1"/>
    <property type="molecule type" value="Genomic_DNA"/>
</dbReference>
<protein>
    <recommendedName>
        <fullName evidence="3">F-box domain-containing protein</fullName>
    </recommendedName>
</protein>
<keyword evidence="2" id="KW-1185">Reference proteome</keyword>
<evidence type="ECO:0000313" key="1">
    <source>
        <dbReference type="EMBL" id="KAL2830075.1"/>
    </source>
</evidence>
<reference evidence="1 2" key="1">
    <citation type="submission" date="2024-07" db="EMBL/GenBank/DDBJ databases">
        <title>Section-level genome sequencing and comparative genomics of Aspergillus sections Usti and Cavernicolus.</title>
        <authorList>
            <consortium name="Lawrence Berkeley National Laboratory"/>
            <person name="Nybo J.L."/>
            <person name="Vesth T.C."/>
            <person name="Theobald S."/>
            <person name="Frisvad J.C."/>
            <person name="Larsen T.O."/>
            <person name="Kjaerboelling I."/>
            <person name="Rothschild-Mancinelli K."/>
            <person name="Lyhne E.K."/>
            <person name="Kogle M.E."/>
            <person name="Barry K."/>
            <person name="Clum A."/>
            <person name="Na H."/>
            <person name="Ledsgaard L."/>
            <person name="Lin J."/>
            <person name="Lipzen A."/>
            <person name="Kuo A."/>
            <person name="Riley R."/>
            <person name="Mondo S."/>
            <person name="LaButti K."/>
            <person name="Haridas S."/>
            <person name="Pangalinan J."/>
            <person name="Salamov A.A."/>
            <person name="Simmons B.A."/>
            <person name="Magnuson J.K."/>
            <person name="Chen J."/>
            <person name="Drula E."/>
            <person name="Henrissat B."/>
            <person name="Wiebenga A."/>
            <person name="Lubbers R.J."/>
            <person name="Gomes A.C."/>
            <person name="Makela M.R."/>
            <person name="Stajich J."/>
            <person name="Grigoriev I.V."/>
            <person name="Mortensen U.H."/>
            <person name="De vries R.P."/>
            <person name="Baker S.E."/>
            <person name="Andersen M.R."/>
        </authorList>
    </citation>
    <scope>NUCLEOTIDE SEQUENCE [LARGE SCALE GENOMIC DNA]</scope>
    <source>
        <strain evidence="1 2">CBS 600.67</strain>
    </source>
</reference>
<accession>A0ABR4IQP2</accession>
<proteinExistence type="predicted"/>
<sequence length="411" mass="46924">MAVPSLHPELIAHIISHIEAQSLAPYASINSQWQALVEKHIFFTLNLNTARLADLQRILKVTLPAYSLAERVQVETDEDRHHNNEIFTQIICTLFTILSSCVNKSNIELSIHNASPSDFTEHPKPGLRRLRGMQRPGVDILHWRYMASYLELLKPIEEIPTVRVISGLVVHQGIERNIAPATVSKLISRLPRLSRLTAALSDNERKDKPLRNRLRYEFAISLTQWPASLEHLVLKYTGEAPKDANYPPAKRSKQGADAFIIMVGPELFWPQNDEDIDEPNWPNLTTFHLTYAAATPSGEWLFNRDPRCPQYEVDRNSENLFMEPPMDEAPQDEFPDDYRTALSPLLNQMYMAAAYAARLMPKLQMMDLIGQVQSGLNGLWRHKTLRCEMKHELANIVEDESIVPQMKSHNG</sequence>
<evidence type="ECO:0000313" key="2">
    <source>
        <dbReference type="Proteomes" id="UP001610335"/>
    </source>
</evidence>
<name>A0ABR4IQP2_9EURO</name>
<gene>
    <name evidence="1" type="ORF">BDW59DRAFT_178200</name>
</gene>
<evidence type="ECO:0008006" key="3">
    <source>
        <dbReference type="Google" id="ProtNLM"/>
    </source>
</evidence>